<sequence length="3674" mass="418925">MYWEECQSSRLYVSNYLIQTGPSRVFQVVRQLYSSVEKNPNVLLSLFPSWVKTLPTRNTGVLQLANREIAHKMTRLKMIRKYNAACLGLMTERGLDLKKSCQDIRAVKRSVSYFVKLMKALLTQATCFDFDTETPDINEVIRSVDDDTLELVDAHHSIRELLQLLNTFEERNQRAVTLYGRPNLVTRYWLPLTIGYTTLSLTTSTVFAHKASIELWLTESQATIHDFLYDWVFVPMKRIWDTIRHREQRLTIMGPESLNSDFESLERMVLDFAKKHNQLDEVQFNELASRVREGDLSVVLRKYEQEIQNPFKSALFGDLVQALLIQVQKTKVDVELAMSALDKLLRSNELNFGFIAVIPSLLIVYGVFRSIRSSWRSREGLTMSKTHQQIRDILRDVERILNNHTGPESALDFQAQGLLLCELQLLRVYADRLPKKYRIRQKFLSDLRELESTKYTKTRTNRAFRITLLRKNAVKLPCRIKCEIKGLEWFMYNRTPVYDILENIINPSRDSSVLQGFACGNSEENITVNFDGDTPPAETESSLFRKLLPIQFDCDIGSITIGNNDLPTILISSFSQATGVYSAAKPSSPLDYYKSVLNMDVISPKISCRINVDYNDRENEKAELLAQEYARVSTVVECSELYFNYYADVPGPVPYHSRLEIDPSEIDIGNGGPPPQYGIHLIFKQGIVHYGPWTDQQRSIMQNYFFPNSYRDLEKTTPLQHGCPRVHTELKMFIQLDKDITIRVPFRESSKNWKYTAANSAYYGARSPRPYGWIDLKSSGFYIDLSVPLVVGGNGYATMVDVRCQDLEVATSTNYAAMLQSQNFHIHCVLQNPLIWNQIRTWVFDLSFDKTKLYLLRDQITLLQDMIKDWTAGPSVDFAHFVPIEYIYKMIFDELEVNLYVNEHNIINDPSDLEDNAILTLATSRLDAAIITPFGKYEPKTNNIEFSVNMQKNFVSLALPTSHTASAFLPKRTHSIGNVKGFVIDGNYEYYTKVDPTHLDTLTLNIKLVKPNVQLSGLFIKHLMIVKDNYLGAFNNFLTFEEYRSRIDTSFDRVEQTNAQYRAKSPENPYEVFIRLMIEDLILKLPENLYACEDFLELYVQECQVENRATDFYQDLYATTTPVFVTKGGPGISALSKQKLSRIQKDRQDILYTEDITIHAHRMFGPLPHTNTYVCDWKLDFGSVLGRVGPKFLAGFGSFLDSFVFNYVDRENTFPSEFQIPPFPDLTLLKVGIADLDFVVWAGGSVSQLLIKDGIRIDFNNLVNEVYNSKAYISIPELIIRFMTVSDKQDGQMYSDAENEEIPWVEVASIETALNISTYTNTPDWRVRRQKQRSFVRHEDRETLRCCFVYEDDTSTIYETSSTKAASDNHLNGSYLPPLISTILEGFNEPSLGINFDSATNGLSTFFPDSQNISLHEDIKAFWPACDSPTEIDAEFDFDESQQNKVNSYLDAHSLNYSGSSRAGSMLSRWDGATNDRISSFYQNGAADSDSDVSYYMNESDEEESEKDTLNSQREGRSVPPKPVSIPYYKYLKRYKMTDDSKRDMAEGNIRLKPPCTMFTDLSEANTETSAFYRCSSKGSFQGQGNSPISAWLRQQDSTIRDTSDEAEQFAESEFENAMVLECPDRIKVLITPVFFKIVQDLVQSMDEQEWSIESILDSIQIDNVVKPLRLENLRCRSMKYLIGIPRVHLHLIQDVTLPDDFTSNREEFPYARTRYDLSDTLLSTMDVVLDDLMLNVFVKKKMAHPESHEEMVVVDSKVLLDFSQLRVNLRFVGIGIFGISETRLKKLPLDFISYSENEPVVLDLLFDRFHLEWLGNKKPNSFTALLEDFSAIFLHEAVEIVFGAAASWLAFANDMKSVLSMFQKKKSKRVQYLVATISDYSARNTIGPDPAFLSRVSGVRRLGAKEAFVNDSWRLMARIRHCSRSMTHDSMRRLKNSLRDQEIEKWNLDSVLHAVTTNFSKWRFWEFEKLESCLLLTNIFGRKESSPNDIDAVIIEFLRSSENCLGIKFNRVSLFIYGENETEDNSMVVGPVQIDSETDYLDNTSAVYVADEEKTYGQSSRETLDSFVNLFLCAKIHQIDIVLKPTLLTFVKHLLHVNRCFSPVFDSFSEDESVSGSDQLIEPGDGFDITRLISKLRFSAHAMLFLDHINVTATVEHWITQLKFDSIKLNGISHNLLVKPSQSTKKPIAPETVRIPIFADASSSIDSLSLTLQERIMTENHKQHTQLLSFDTHGIGVNVAFDNSKIARHRKLTDSSEPNYLNVFVKVRGLSLKVPQNLIKLYHFVEKWKTENLPNYDFLINRLIAEWESHKSTFPIKTQSEKVHHHRTSLNPLGLKLQFLLKQITFQSDVTPSLNFQYDILDFLGYLQSNSIELDSKKPGFDLSYSVQILKQNVQFITKHKVPTHASTGNENPRDLHQQIATFSIPAIRSEGRVETVNDRSKLESIVIIDFIRLTLNANLIDQLLTTHTLLSSEFNDVIDVFLYSTRKIQERRTRLNVQPSNSEETPKNALLFTNKISFKGLRIAAVSPVAVILFESDVLHGFVSNLKNSNRVKLEQAAAPLSWKIFANKFSISLNHNAGNMSDYMESTVSRDDPSVLKYRMAFILMDLVMQNWNPEPKCDGNDQRGKSSTMESFFIKFLKLHAVMQPIALGKSADLYIYVSQELARRKEIKTLQIRKLTQDTKRILRSLDVEVPKYKDNGRSFFEDKLLSVQINKLAIAIPLEKYEDIGSSISTTPSSQHKLRSKPKHPTAFLFTVRYIDLSTKKLERSHGLVNDLCLQFIPQFDQSNEKFFSQAQHTKMNRVLLPVIGCKVYSQISATKHKIQIDAHVEGFEIDIEPTVVEHINNLEDIWLNNKLKFSTLANENAASNPQHRPNSLSHDVLTLKDDTGSSALHMVSLELETSFSFSSGTCRFYPKTSKSVVPDHLSTKSTSDNGTPIDLGIGVLVIPGLTLHFVFITPIGEYARSVIDPSARRIYLEIMIHPSENIVYPSAIPFIKDILSGLKLGVQRSSEKKHVTKVENPSSVIQEFKVSVYLRLSQTRFDLSCQPASKVALSLLWEEGNFLMSSGNENGYQGITCTGNIKGASVVVQHAFSPEYCLLGETRNALFNMTIMSRNDSTAKENSVSAVAQISEIRGDFNMRHFQDFLLFKNVWLDRSIDQFTTKDEEQAIAVNGEVHPSEDTESSETAEHPKPFSVFVTISLKHIDIAGDLGQAIGKVYFSTENITFNTTLVPDAFRSLTSTVGRIELKSEGRLKGSATLDELQVVLHVKNLPAVIENSAIHNWVNVQLTLGRIATTFEYEYQRILVAEIDPIVLHLRDQWDNVNSEEMKVNIHLSLTLKEVEIVSSIKTHPVFISIGNKLIMVIEEKRRLAFDSMASTYFVEGNSKVKPRPPAESTANPNDLQKQYIMIGKKMISPVGELSLTLERARVTIYPNRFSDNDFVQGRLEGLGIVLNRSIASDRKIHRSLILKFATVAVSKNRCKKLELQDENRLSISEWIRHISESSSKNILYLPSTKMEMLTQQLFDSLVIEHQFSTQFVGRVDIALNFTLYKYLMELASLYNQMRSSTRKPSDTLKQRGAPAEADQKTEPANYSDRTPDPAAKELIFKAVEPIRLDPQLKLMGDATPPLEWIGVQRQKVPEAIHDHVTSNLDEFLLAVQSLYVEQLSKGAH</sequence>
<dbReference type="Pfam" id="PF21678">
    <property type="entry name" value="Csf1_N"/>
    <property type="match status" value="1"/>
</dbReference>
<evidence type="ECO:0000259" key="2">
    <source>
        <dbReference type="Pfam" id="PF21678"/>
    </source>
</evidence>
<dbReference type="PANTHER" id="PTHR32085:SF3">
    <property type="entry name" value="PROTEIN CSF1"/>
    <property type="match status" value="1"/>
</dbReference>
<protein>
    <submittedName>
        <fullName evidence="4">Uncharacterized protein</fullName>
    </submittedName>
</protein>
<name>A0A1Y1Z8M0_9FUNG</name>
<dbReference type="InterPro" id="IPR013946">
    <property type="entry name" value="NCA2-like"/>
</dbReference>
<dbReference type="Proteomes" id="UP000193498">
    <property type="component" value="Unassembled WGS sequence"/>
</dbReference>
<dbReference type="InterPro" id="IPR056779">
    <property type="entry name" value="Csf1_C"/>
</dbReference>
<dbReference type="GO" id="GO:0016020">
    <property type="term" value="C:membrane"/>
    <property type="evidence" value="ECO:0007669"/>
    <property type="project" value="InterPro"/>
</dbReference>
<dbReference type="Pfam" id="PF25038">
    <property type="entry name" value="Csf1_C"/>
    <property type="match status" value="1"/>
</dbReference>
<dbReference type="EMBL" id="MCFE01000015">
    <property type="protein sequence ID" value="ORY06608.1"/>
    <property type="molecule type" value="Genomic_DNA"/>
</dbReference>
<dbReference type="Pfam" id="PF08637">
    <property type="entry name" value="NCA2"/>
    <property type="match status" value="1"/>
</dbReference>
<dbReference type="InParanoid" id="A0A1Y1Z8M0"/>
<proteinExistence type="predicted"/>
<comment type="caution">
    <text evidence="4">The sequence shown here is derived from an EMBL/GenBank/DDBJ whole genome shotgun (WGS) entry which is preliminary data.</text>
</comment>
<gene>
    <name evidence="4" type="ORF">K493DRAFT_403985</name>
</gene>
<dbReference type="STRING" id="1314790.A0A1Y1Z8M0"/>
<feature type="region of interest" description="Disordered" evidence="1">
    <location>
        <begin position="3571"/>
        <end position="3601"/>
    </location>
</feature>
<feature type="domain" description="Csf1 C-terminal region" evidence="3">
    <location>
        <begin position="2981"/>
        <end position="3660"/>
    </location>
</feature>
<reference evidence="4 5" key="1">
    <citation type="submission" date="2016-07" db="EMBL/GenBank/DDBJ databases">
        <title>Pervasive Adenine N6-methylation of Active Genes in Fungi.</title>
        <authorList>
            <consortium name="DOE Joint Genome Institute"/>
            <person name="Mondo S.J."/>
            <person name="Dannebaum R.O."/>
            <person name="Kuo R.C."/>
            <person name="Labutti K."/>
            <person name="Haridas S."/>
            <person name="Kuo A."/>
            <person name="Salamov A."/>
            <person name="Ahrendt S.R."/>
            <person name="Lipzen A."/>
            <person name="Sullivan W."/>
            <person name="Andreopoulos W.B."/>
            <person name="Clum A."/>
            <person name="Lindquist E."/>
            <person name="Daum C."/>
            <person name="Ramamoorthy G.K."/>
            <person name="Gryganskyi A."/>
            <person name="Culley D."/>
            <person name="Magnuson J.K."/>
            <person name="James T.Y."/>
            <person name="O'Malley M.A."/>
            <person name="Stajich J.E."/>
            <person name="Spatafora J.W."/>
            <person name="Visel A."/>
            <person name="Grigoriev I.V."/>
        </authorList>
    </citation>
    <scope>NUCLEOTIDE SEQUENCE [LARGE SCALE GENOMIC DNA]</scope>
    <source>
        <strain evidence="4 5">CBS 931.73</strain>
    </source>
</reference>
<feature type="domain" description="Csf1 N-terminal" evidence="2">
    <location>
        <begin position="621"/>
        <end position="1048"/>
    </location>
</feature>
<dbReference type="PANTHER" id="PTHR32085">
    <property type="entry name" value="PROTEIN CSF1"/>
    <property type="match status" value="1"/>
</dbReference>
<dbReference type="OrthoDB" id="10051416at2759"/>
<keyword evidence="5" id="KW-1185">Reference proteome</keyword>
<dbReference type="InterPro" id="IPR029636">
    <property type="entry name" value="Csf1"/>
</dbReference>
<evidence type="ECO:0000313" key="4">
    <source>
        <dbReference type="EMBL" id="ORY06608.1"/>
    </source>
</evidence>
<organism evidence="4 5">
    <name type="scientific">Basidiobolus meristosporus CBS 931.73</name>
    <dbReference type="NCBI Taxonomy" id="1314790"/>
    <lineage>
        <taxon>Eukaryota</taxon>
        <taxon>Fungi</taxon>
        <taxon>Fungi incertae sedis</taxon>
        <taxon>Zoopagomycota</taxon>
        <taxon>Entomophthoromycotina</taxon>
        <taxon>Basidiobolomycetes</taxon>
        <taxon>Basidiobolales</taxon>
        <taxon>Basidiobolaceae</taxon>
        <taxon>Basidiobolus</taxon>
    </lineage>
</organism>
<evidence type="ECO:0000259" key="3">
    <source>
        <dbReference type="Pfam" id="PF25038"/>
    </source>
</evidence>
<feature type="region of interest" description="Disordered" evidence="1">
    <location>
        <begin position="1492"/>
        <end position="1522"/>
    </location>
</feature>
<dbReference type="InterPro" id="IPR048636">
    <property type="entry name" value="Csf1_N"/>
</dbReference>
<accession>A0A1Y1Z8M0</accession>
<evidence type="ECO:0000256" key="1">
    <source>
        <dbReference type="SAM" id="MobiDB-lite"/>
    </source>
</evidence>
<dbReference type="GO" id="GO:0006113">
    <property type="term" value="P:fermentation"/>
    <property type="evidence" value="ECO:0007669"/>
    <property type="project" value="InterPro"/>
</dbReference>
<evidence type="ECO:0000313" key="5">
    <source>
        <dbReference type="Proteomes" id="UP000193498"/>
    </source>
</evidence>